<feature type="region of interest" description="Disordered" evidence="1">
    <location>
        <begin position="1"/>
        <end position="96"/>
    </location>
</feature>
<dbReference type="Gene3D" id="3.30.200.20">
    <property type="entry name" value="Phosphorylase Kinase, domain 1"/>
    <property type="match status" value="1"/>
</dbReference>
<evidence type="ECO:0000313" key="3">
    <source>
        <dbReference type="Proteomes" id="UP000217790"/>
    </source>
</evidence>
<dbReference type="InterPro" id="IPR011009">
    <property type="entry name" value="Kinase-like_dom_sf"/>
</dbReference>
<dbReference type="GO" id="GO:0004672">
    <property type="term" value="F:protein kinase activity"/>
    <property type="evidence" value="ECO:0007669"/>
    <property type="project" value="InterPro"/>
</dbReference>
<sequence>MSQETANLSPSPVASPSPAVQPKQRRGLTRSRSMDDSDDDYDAGALRRRNQRQGSRGLPLGGEDPTRAVSGTVNQLGQTARGVANVDGGGDRSGGQKNTLKLRLDLNIDVEISIKAKVHGDVTLSLLSFVRYQRNYAPVDKRLRRKTIVWTVQPFMGLGDAATLRYYELRWRNFLRIRVACFHCCLEVLSGHCTNVVERGRVWELGALVYTVFGLLSHLSRQRQRRPTPLVTKALSGDAKSLFAKRGTFPFPLARCIILYLFRGIAHAPNRRGVVHTDLKRDNIFLETTMSTEDINKLLASNPVSSLLPIPTLQEAMRQIFVVADFDSSNLKHVASQLIDTRSHEEISPLSLCPPEIIIDGLWDGKPDVWTFGCLIFNSSPAVLSSNEPNFMLHQVICYTGEDFGSQQLSMSSSTGQFFPITYDGLRGVATAYTATKPDEAVQVVVDGHAVYHRVGVVTVTIRGLCVTTTAYDLVGGRIPKGASTGCQIRHETAQPQCLAKDWLRSKKYCDTAGSDTDRTKNHIGTLSR</sequence>
<name>A0A2H3DVM0_ARMGA</name>
<dbReference type="OrthoDB" id="5979581at2759"/>
<gene>
    <name evidence="2" type="ORF">ARMGADRAFT_1030556</name>
</gene>
<dbReference type="InParanoid" id="A0A2H3DVM0"/>
<dbReference type="EMBL" id="KZ293657">
    <property type="protein sequence ID" value="PBK93157.1"/>
    <property type="molecule type" value="Genomic_DNA"/>
</dbReference>
<dbReference type="InterPro" id="IPR008271">
    <property type="entry name" value="Ser/Thr_kinase_AS"/>
</dbReference>
<accession>A0A2H3DVM0</accession>
<evidence type="ECO:0000256" key="1">
    <source>
        <dbReference type="SAM" id="MobiDB-lite"/>
    </source>
</evidence>
<keyword evidence="3" id="KW-1185">Reference proteome</keyword>
<evidence type="ECO:0008006" key="4">
    <source>
        <dbReference type="Google" id="ProtNLM"/>
    </source>
</evidence>
<dbReference type="PANTHER" id="PTHR35587:SF4">
    <property type="match status" value="1"/>
</dbReference>
<organism evidence="2 3">
    <name type="scientific">Armillaria gallica</name>
    <name type="common">Bulbous honey fungus</name>
    <name type="synonym">Armillaria bulbosa</name>
    <dbReference type="NCBI Taxonomy" id="47427"/>
    <lineage>
        <taxon>Eukaryota</taxon>
        <taxon>Fungi</taxon>
        <taxon>Dikarya</taxon>
        <taxon>Basidiomycota</taxon>
        <taxon>Agaricomycotina</taxon>
        <taxon>Agaricomycetes</taxon>
        <taxon>Agaricomycetidae</taxon>
        <taxon>Agaricales</taxon>
        <taxon>Marasmiineae</taxon>
        <taxon>Physalacriaceae</taxon>
        <taxon>Armillaria</taxon>
    </lineage>
</organism>
<feature type="compositionally biased region" description="Low complexity" evidence="1">
    <location>
        <begin position="9"/>
        <end position="20"/>
    </location>
</feature>
<dbReference type="Gene3D" id="1.10.510.10">
    <property type="entry name" value="Transferase(Phosphotransferase) domain 1"/>
    <property type="match status" value="1"/>
</dbReference>
<protein>
    <recommendedName>
        <fullName evidence="4">Protein kinase domain-containing protein</fullName>
    </recommendedName>
</protein>
<evidence type="ECO:0000313" key="2">
    <source>
        <dbReference type="EMBL" id="PBK93157.1"/>
    </source>
</evidence>
<reference evidence="3" key="1">
    <citation type="journal article" date="2017" name="Nat. Ecol. Evol.">
        <title>Genome expansion and lineage-specific genetic innovations in the forest pathogenic fungi Armillaria.</title>
        <authorList>
            <person name="Sipos G."/>
            <person name="Prasanna A.N."/>
            <person name="Walter M.C."/>
            <person name="O'Connor E."/>
            <person name="Balint B."/>
            <person name="Krizsan K."/>
            <person name="Kiss B."/>
            <person name="Hess J."/>
            <person name="Varga T."/>
            <person name="Slot J."/>
            <person name="Riley R."/>
            <person name="Boka B."/>
            <person name="Rigling D."/>
            <person name="Barry K."/>
            <person name="Lee J."/>
            <person name="Mihaltcheva S."/>
            <person name="LaButti K."/>
            <person name="Lipzen A."/>
            <person name="Waldron R."/>
            <person name="Moloney N.M."/>
            <person name="Sperisen C."/>
            <person name="Kredics L."/>
            <person name="Vagvoelgyi C."/>
            <person name="Patrignani A."/>
            <person name="Fitzpatrick D."/>
            <person name="Nagy I."/>
            <person name="Doyle S."/>
            <person name="Anderson J.B."/>
            <person name="Grigoriev I.V."/>
            <person name="Gueldener U."/>
            <person name="Muensterkoetter M."/>
            <person name="Nagy L.G."/>
        </authorList>
    </citation>
    <scope>NUCLEOTIDE SEQUENCE [LARGE SCALE GENOMIC DNA]</scope>
    <source>
        <strain evidence="3">Ar21-2</strain>
    </source>
</reference>
<dbReference type="AlphaFoldDB" id="A0A2H3DVM0"/>
<dbReference type="PROSITE" id="PS00108">
    <property type="entry name" value="PROTEIN_KINASE_ST"/>
    <property type="match status" value="1"/>
</dbReference>
<proteinExistence type="predicted"/>
<dbReference type="SUPFAM" id="SSF56112">
    <property type="entry name" value="Protein kinase-like (PK-like)"/>
    <property type="match status" value="1"/>
</dbReference>
<dbReference type="STRING" id="47427.A0A2H3DVM0"/>
<dbReference type="Proteomes" id="UP000217790">
    <property type="component" value="Unassembled WGS sequence"/>
</dbReference>
<dbReference type="PANTHER" id="PTHR35587">
    <property type="entry name" value="EXPRESSED PROTEIN"/>
    <property type="match status" value="1"/>
</dbReference>
<feature type="compositionally biased region" description="Polar residues" evidence="1">
    <location>
        <begin position="69"/>
        <end position="78"/>
    </location>
</feature>